<dbReference type="GO" id="GO:0003677">
    <property type="term" value="F:DNA binding"/>
    <property type="evidence" value="ECO:0007669"/>
    <property type="project" value="InterPro"/>
</dbReference>
<protein>
    <submittedName>
        <fullName evidence="2">Helix-turn-helix domain-containing protein</fullName>
    </submittedName>
</protein>
<gene>
    <name evidence="2" type="ORF">HT134_32300</name>
</gene>
<dbReference type="Pfam" id="PF13560">
    <property type="entry name" value="HTH_31"/>
    <property type="match status" value="1"/>
</dbReference>
<feature type="domain" description="HTH cro/C1-type" evidence="1">
    <location>
        <begin position="19"/>
        <end position="76"/>
    </location>
</feature>
<dbReference type="CDD" id="cd00093">
    <property type="entry name" value="HTH_XRE"/>
    <property type="match status" value="1"/>
</dbReference>
<evidence type="ECO:0000313" key="2">
    <source>
        <dbReference type="EMBL" id="NUW44774.1"/>
    </source>
</evidence>
<comment type="caution">
    <text evidence="2">The sequence shown here is derived from an EMBL/GenBank/DDBJ whole genome shotgun (WGS) entry which is preliminary data.</text>
</comment>
<dbReference type="Pfam" id="PF19054">
    <property type="entry name" value="DUF5753"/>
    <property type="match status" value="1"/>
</dbReference>
<dbReference type="InterPro" id="IPR043917">
    <property type="entry name" value="DUF5753"/>
</dbReference>
<name>A0A7Y6IUR6_9ACTN</name>
<dbReference type="EMBL" id="JABWGO010000010">
    <property type="protein sequence ID" value="NUW44774.1"/>
    <property type="molecule type" value="Genomic_DNA"/>
</dbReference>
<dbReference type="RefSeq" id="WP_175604271.1">
    <property type="nucleotide sequence ID" value="NZ_JABWGO010000010.1"/>
</dbReference>
<accession>A0A7Y6IUR6</accession>
<proteinExistence type="predicted"/>
<dbReference type="SMART" id="SM00530">
    <property type="entry name" value="HTH_XRE"/>
    <property type="match status" value="1"/>
</dbReference>
<sequence length="287" mass="32798">MPSQQGSPTVRRLRLGQELRLLRERQKLTGSAVAAELGWSPSKVSRIEASKTMPSAEDVESMAKLYRAGEAKLDELFGLLRDADRQGWWEDYQDALPEEYTRFLGLEAEAERELNWEPQLVPGLLQTEDYAREVIQAARGIIRFTHGGVRSRVEARVERQRAVLHRPDPPMVSFIVDESALMRRFGEPSVMRAQMEHLLEISMLPQVSVRVLALEGFHPIGTGAFIHLRPVGLDDVVYLEHLYTAQFVEDRGRVAGYETAFDDIASHALDEDESRVLIQRRAMHWRR</sequence>
<dbReference type="InterPro" id="IPR010982">
    <property type="entry name" value="Lambda_DNA-bd_dom_sf"/>
</dbReference>
<organism evidence="2 3">
    <name type="scientific">Nonomuraea rhodomycinica</name>
    <dbReference type="NCBI Taxonomy" id="1712872"/>
    <lineage>
        <taxon>Bacteria</taxon>
        <taxon>Bacillati</taxon>
        <taxon>Actinomycetota</taxon>
        <taxon>Actinomycetes</taxon>
        <taxon>Streptosporangiales</taxon>
        <taxon>Streptosporangiaceae</taxon>
        <taxon>Nonomuraea</taxon>
    </lineage>
</organism>
<dbReference type="AlphaFoldDB" id="A0A7Y6IUR6"/>
<reference evidence="2 3" key="1">
    <citation type="submission" date="2020-06" db="EMBL/GenBank/DDBJ databases">
        <authorList>
            <person name="Chanama M."/>
        </authorList>
    </citation>
    <scope>NUCLEOTIDE SEQUENCE [LARGE SCALE GENOMIC DNA]</scope>
    <source>
        <strain evidence="2 3">TBRC6557</strain>
    </source>
</reference>
<evidence type="ECO:0000259" key="1">
    <source>
        <dbReference type="PROSITE" id="PS50943"/>
    </source>
</evidence>
<dbReference type="InterPro" id="IPR001387">
    <property type="entry name" value="Cro/C1-type_HTH"/>
</dbReference>
<dbReference type="PROSITE" id="PS50943">
    <property type="entry name" value="HTH_CROC1"/>
    <property type="match status" value="1"/>
</dbReference>
<keyword evidence="3" id="KW-1185">Reference proteome</keyword>
<dbReference type="Gene3D" id="1.10.260.40">
    <property type="entry name" value="lambda repressor-like DNA-binding domains"/>
    <property type="match status" value="1"/>
</dbReference>
<dbReference type="Proteomes" id="UP000546126">
    <property type="component" value="Unassembled WGS sequence"/>
</dbReference>
<evidence type="ECO:0000313" key="3">
    <source>
        <dbReference type="Proteomes" id="UP000546126"/>
    </source>
</evidence>
<dbReference type="SUPFAM" id="SSF47413">
    <property type="entry name" value="lambda repressor-like DNA-binding domains"/>
    <property type="match status" value="1"/>
</dbReference>